<sequence length="130" mass="13734">MGVVLLRVDGTSRGCHCPGMPRLIGLTSCAPHLDCQALIRVGSWHDKGILSSSSDDLPSIVLVLLAKSEHLPTFSGVMGSTQTRKKVEAQQQLKAASGNGNTFARAVEEDQIEGLGSGRLGKGEMEEFSA</sequence>
<comment type="caution">
    <text evidence="1">The sequence shown here is derived from an EMBL/GenBank/DDBJ whole genome shotgun (WGS) entry which is preliminary data.</text>
</comment>
<evidence type="ECO:0000313" key="2">
    <source>
        <dbReference type="EMBL" id="KAG0446679.1"/>
    </source>
</evidence>
<dbReference type="Proteomes" id="UP000636800">
    <property type="component" value="Unassembled WGS sequence"/>
</dbReference>
<evidence type="ECO:0000313" key="3">
    <source>
        <dbReference type="Proteomes" id="UP000636800"/>
    </source>
</evidence>
<organism evidence="1 4">
    <name type="scientific">Vanilla planifolia</name>
    <name type="common">Vanilla</name>
    <dbReference type="NCBI Taxonomy" id="51239"/>
    <lineage>
        <taxon>Eukaryota</taxon>
        <taxon>Viridiplantae</taxon>
        <taxon>Streptophyta</taxon>
        <taxon>Embryophyta</taxon>
        <taxon>Tracheophyta</taxon>
        <taxon>Spermatophyta</taxon>
        <taxon>Magnoliopsida</taxon>
        <taxon>Liliopsida</taxon>
        <taxon>Asparagales</taxon>
        <taxon>Orchidaceae</taxon>
        <taxon>Vanilloideae</taxon>
        <taxon>Vanilleae</taxon>
        <taxon>Vanilla</taxon>
    </lineage>
</organism>
<proteinExistence type="predicted"/>
<name>A0A835P4Z8_VANPL</name>
<dbReference type="Proteomes" id="UP000639772">
    <property type="component" value="Unassembled WGS sequence"/>
</dbReference>
<keyword evidence="3" id="KW-1185">Reference proteome</keyword>
<accession>A0A835P4Z8</accession>
<evidence type="ECO:0000313" key="1">
    <source>
        <dbReference type="EMBL" id="KAG0446629.1"/>
    </source>
</evidence>
<dbReference type="EMBL" id="JADCNM010000560">
    <property type="protein sequence ID" value="KAG0446629.1"/>
    <property type="molecule type" value="Genomic_DNA"/>
</dbReference>
<gene>
    <name evidence="2" type="ORF">HPP92_028721</name>
    <name evidence="1" type="ORF">HPP92_028733</name>
</gene>
<reference evidence="3 4" key="1">
    <citation type="journal article" date="2020" name="Nat. Food">
        <title>A phased Vanilla planifolia genome enables genetic improvement of flavour and production.</title>
        <authorList>
            <person name="Hasing T."/>
            <person name="Tang H."/>
            <person name="Brym M."/>
            <person name="Khazi F."/>
            <person name="Huang T."/>
            <person name="Chambers A.H."/>
        </authorList>
    </citation>
    <scope>NUCLEOTIDE SEQUENCE [LARGE SCALE GENOMIC DNA]</scope>
    <source>
        <tissue evidence="1">Leaf</tissue>
    </source>
</reference>
<dbReference type="AlphaFoldDB" id="A0A835P4Z8"/>
<evidence type="ECO:0000313" key="4">
    <source>
        <dbReference type="Proteomes" id="UP000639772"/>
    </source>
</evidence>
<protein>
    <submittedName>
        <fullName evidence="1">Uncharacterized protein</fullName>
    </submittedName>
</protein>
<dbReference type="EMBL" id="JADCNL010000559">
    <property type="protein sequence ID" value="KAG0446679.1"/>
    <property type="molecule type" value="Genomic_DNA"/>
</dbReference>